<dbReference type="GO" id="GO:0016787">
    <property type="term" value="F:hydrolase activity"/>
    <property type="evidence" value="ECO:0007669"/>
    <property type="project" value="UniProtKB-KW"/>
</dbReference>
<comment type="subcellular location">
    <subcellularLocation>
        <location evidence="1">Mitochondrion inner membrane</location>
        <topology evidence="1">Peripheral membrane protein</topology>
        <orientation evidence="1">Matrix side</orientation>
    </subcellularLocation>
</comment>
<organism evidence="12 13">
    <name type="scientific">Dichomitus squalens</name>
    <dbReference type="NCBI Taxonomy" id="114155"/>
    <lineage>
        <taxon>Eukaryota</taxon>
        <taxon>Fungi</taxon>
        <taxon>Dikarya</taxon>
        <taxon>Basidiomycota</taxon>
        <taxon>Agaricomycotina</taxon>
        <taxon>Agaricomycetes</taxon>
        <taxon>Polyporales</taxon>
        <taxon>Polyporaceae</taxon>
        <taxon>Dichomitus</taxon>
    </lineage>
</organism>
<evidence type="ECO:0000256" key="5">
    <source>
        <dbReference type="ARBA" id="ARBA00022946"/>
    </source>
</evidence>
<evidence type="ECO:0000313" key="13">
    <source>
        <dbReference type="Proteomes" id="UP000292082"/>
    </source>
</evidence>
<evidence type="ECO:0000256" key="3">
    <source>
        <dbReference type="ARBA" id="ARBA00022660"/>
    </source>
</evidence>
<dbReference type="PANTHER" id="PTHR11851:SF209">
    <property type="entry name" value="CYTOCHROME B-C1 COMPLEX SUBUNIT 2, MITOCHONDRIAL"/>
    <property type="match status" value="1"/>
</dbReference>
<dbReference type="GO" id="GO:0005743">
    <property type="term" value="C:mitochondrial inner membrane"/>
    <property type="evidence" value="ECO:0007669"/>
    <property type="project" value="UniProtKB-SubCell"/>
</dbReference>
<dbReference type="InterPro" id="IPR050361">
    <property type="entry name" value="MPP/UQCRC_Complex"/>
</dbReference>
<evidence type="ECO:0000256" key="4">
    <source>
        <dbReference type="ARBA" id="ARBA00022792"/>
    </source>
</evidence>
<dbReference type="AlphaFoldDB" id="A0A4Q9PL96"/>
<dbReference type="Gene3D" id="3.30.830.10">
    <property type="entry name" value="Metalloenzyme, LuxS/M16 peptidase-like"/>
    <property type="match status" value="2"/>
</dbReference>
<dbReference type="Pfam" id="PF00675">
    <property type="entry name" value="Peptidase_M16"/>
    <property type="match status" value="1"/>
</dbReference>
<reference evidence="12 13" key="1">
    <citation type="submission" date="2019-01" db="EMBL/GenBank/DDBJ databases">
        <title>Draft genome sequences of three monokaryotic isolates of the white-rot basidiomycete fungus Dichomitus squalens.</title>
        <authorList>
            <consortium name="DOE Joint Genome Institute"/>
            <person name="Lopez S.C."/>
            <person name="Andreopoulos B."/>
            <person name="Pangilinan J."/>
            <person name="Lipzen A."/>
            <person name="Riley R."/>
            <person name="Ahrendt S."/>
            <person name="Ng V."/>
            <person name="Barry K."/>
            <person name="Daum C."/>
            <person name="Grigoriev I.V."/>
            <person name="Hilden K.S."/>
            <person name="Makela M.R."/>
            <person name="de Vries R.P."/>
        </authorList>
    </citation>
    <scope>NUCLEOTIDE SEQUENCE [LARGE SCALE GENOMIC DNA]</scope>
    <source>
        <strain evidence="12 13">CBS 464.89</strain>
    </source>
</reference>
<keyword evidence="5" id="KW-0809">Transit peptide</keyword>
<keyword evidence="7" id="KW-0496">Mitochondrion</keyword>
<protein>
    <recommendedName>
        <fullName evidence="10">Cytochrome b-c1 complex subunit 2, mitochondrial</fullName>
    </recommendedName>
</protein>
<keyword evidence="3" id="KW-0679">Respiratory chain</keyword>
<gene>
    <name evidence="12" type="ORF">BD310DRAFT_826888</name>
</gene>
<proteinExistence type="inferred from homology"/>
<feature type="domain" description="Peptidase M16 N-terminal" evidence="11">
    <location>
        <begin position="33"/>
        <end position="176"/>
    </location>
</feature>
<dbReference type="SUPFAM" id="SSF63411">
    <property type="entry name" value="LuxS/MPP-like metallohydrolase"/>
    <property type="match status" value="2"/>
</dbReference>
<evidence type="ECO:0000313" key="12">
    <source>
        <dbReference type="EMBL" id="TBU54963.1"/>
    </source>
</evidence>
<dbReference type="FunFam" id="3.30.830.10:FF:000021">
    <property type="entry name" value="Cytochrome b-c1 complex subunit 2"/>
    <property type="match status" value="1"/>
</dbReference>
<keyword evidence="2" id="KW-0813">Transport</keyword>
<keyword evidence="6" id="KW-0249">Electron transport</keyword>
<dbReference type="PANTHER" id="PTHR11851">
    <property type="entry name" value="METALLOPROTEASE"/>
    <property type="match status" value="1"/>
</dbReference>
<dbReference type="Proteomes" id="UP000292082">
    <property type="component" value="Unassembled WGS sequence"/>
</dbReference>
<keyword evidence="4" id="KW-0999">Mitochondrion inner membrane</keyword>
<evidence type="ECO:0000256" key="2">
    <source>
        <dbReference type="ARBA" id="ARBA00022448"/>
    </source>
</evidence>
<name>A0A4Q9PL96_9APHY</name>
<evidence type="ECO:0000256" key="9">
    <source>
        <dbReference type="ARBA" id="ARBA00038146"/>
    </source>
</evidence>
<evidence type="ECO:0000256" key="8">
    <source>
        <dbReference type="ARBA" id="ARBA00023136"/>
    </source>
</evidence>
<dbReference type="EMBL" id="ML145178">
    <property type="protein sequence ID" value="TBU54963.1"/>
    <property type="molecule type" value="Genomic_DNA"/>
</dbReference>
<keyword evidence="12" id="KW-0378">Hydrolase</keyword>
<dbReference type="InterPro" id="IPR011765">
    <property type="entry name" value="Pept_M16_N"/>
</dbReference>
<accession>A0A4Q9PL96</accession>
<evidence type="ECO:0000256" key="7">
    <source>
        <dbReference type="ARBA" id="ARBA00023128"/>
    </source>
</evidence>
<dbReference type="FunFam" id="3.30.830.10:FF:000039">
    <property type="entry name" value="Ubiquinol-cytochrome c reductase core subunit 2"/>
    <property type="match status" value="1"/>
</dbReference>
<keyword evidence="8" id="KW-0472">Membrane</keyword>
<sequence length="428" mass="43632">MLAARASAARSASRIARSARKFATVVDSAGVKVAAADNGEPTTAVTFLVKAGSRYEPKPGVAHALKNYAFKSTEKRSTLGTVREAELYGGVLSSSLSREHLAVTAEFLRGDEAFFVDVLSSFLTSAKFTRYELQEWVAPTVEAESTAVLSDPATRAVELAHALAFRSGLGNSIFATPGHHVTAEDVQAYAHAVFGQGNVAVLGTGIDPSALEKLLAQSLGKSFAAASAPASKPSSYFGGESRLDAHEGAQTVFVGFGAAGAPSAELAVLAAHLDPTPSVKWSQGTSPIAAKIPAGASVRSVLLPYSDASLFGLLVQGQTAADVKTAGQAAVEALKAASSLSGEDLQKAVAKAKFAAASAYESREGLVAALAPKILSGSSSSAAEAVASLEKVDASAYSKAAASLLKSKPTFVAVGDVASLPYADELGL</sequence>
<evidence type="ECO:0000259" key="11">
    <source>
        <dbReference type="Pfam" id="PF00675"/>
    </source>
</evidence>
<comment type="similarity">
    <text evidence="9">Belongs to the peptidase M16 family. UQCRC2/QCR2 subfamily.</text>
</comment>
<keyword evidence="13" id="KW-1185">Reference proteome</keyword>
<dbReference type="GO" id="GO:0046872">
    <property type="term" value="F:metal ion binding"/>
    <property type="evidence" value="ECO:0007669"/>
    <property type="project" value="InterPro"/>
</dbReference>
<evidence type="ECO:0000256" key="1">
    <source>
        <dbReference type="ARBA" id="ARBA00004443"/>
    </source>
</evidence>
<dbReference type="STRING" id="114155.A0A4Q9PL96"/>
<dbReference type="InterPro" id="IPR011249">
    <property type="entry name" value="Metalloenz_LuxS/M16"/>
</dbReference>
<evidence type="ECO:0000256" key="10">
    <source>
        <dbReference type="ARBA" id="ARBA00040751"/>
    </source>
</evidence>
<evidence type="ECO:0000256" key="6">
    <source>
        <dbReference type="ARBA" id="ARBA00022982"/>
    </source>
</evidence>